<comment type="caution">
    <text evidence="2">The sequence shown here is derived from an EMBL/GenBank/DDBJ whole genome shotgun (WGS) entry which is preliminary data.</text>
</comment>
<proteinExistence type="predicted"/>
<dbReference type="EMBL" id="JBHSML010000003">
    <property type="protein sequence ID" value="MFC5516292.1"/>
    <property type="molecule type" value="Genomic_DNA"/>
</dbReference>
<sequence length="118" mass="13589">MTDAEPGSTTPKRQIRCRERHPRKECVDKYGRNVRKSVHFVAKMRSRDFCPNRAFSAKVHREHPAHGIFANEDILEANHTYSEEYKTKTLAPKFFGSNAWIAPLPILPSWPGTDRRAA</sequence>
<evidence type="ECO:0000313" key="3">
    <source>
        <dbReference type="Proteomes" id="UP001596150"/>
    </source>
</evidence>
<reference evidence="3" key="1">
    <citation type="journal article" date="2019" name="Int. J. Syst. Evol. Microbiol.">
        <title>The Global Catalogue of Microorganisms (GCM) 10K type strain sequencing project: providing services to taxonomists for standard genome sequencing and annotation.</title>
        <authorList>
            <consortium name="The Broad Institute Genomics Platform"/>
            <consortium name="The Broad Institute Genome Sequencing Center for Infectious Disease"/>
            <person name="Wu L."/>
            <person name="Ma J."/>
        </authorList>
    </citation>
    <scope>NUCLEOTIDE SEQUENCE [LARGE SCALE GENOMIC DNA]</scope>
    <source>
        <strain evidence="3">KACC 12633</strain>
    </source>
</reference>
<evidence type="ECO:0000256" key="1">
    <source>
        <dbReference type="SAM" id="MobiDB-lite"/>
    </source>
</evidence>
<evidence type="ECO:0000313" key="2">
    <source>
        <dbReference type="EMBL" id="MFC5516292.1"/>
    </source>
</evidence>
<keyword evidence="3" id="KW-1185">Reference proteome</keyword>
<dbReference type="Proteomes" id="UP001596150">
    <property type="component" value="Unassembled WGS sequence"/>
</dbReference>
<gene>
    <name evidence="2" type="ORF">ACFPP9_10975</name>
</gene>
<accession>A0ABW0PX10</accession>
<feature type="region of interest" description="Disordered" evidence="1">
    <location>
        <begin position="1"/>
        <end position="20"/>
    </location>
</feature>
<organism evidence="2 3">
    <name type="scientific">Kaistia terrae</name>
    <dbReference type="NCBI Taxonomy" id="537017"/>
    <lineage>
        <taxon>Bacteria</taxon>
        <taxon>Pseudomonadati</taxon>
        <taxon>Pseudomonadota</taxon>
        <taxon>Alphaproteobacteria</taxon>
        <taxon>Hyphomicrobiales</taxon>
        <taxon>Kaistiaceae</taxon>
        <taxon>Kaistia</taxon>
    </lineage>
</organism>
<protein>
    <submittedName>
        <fullName evidence="2">Uncharacterized protein</fullName>
    </submittedName>
</protein>
<dbReference type="RefSeq" id="WP_266341508.1">
    <property type="nucleotide sequence ID" value="NZ_JAPKNH010000001.1"/>
</dbReference>
<name>A0ABW0PX10_9HYPH</name>